<evidence type="ECO:0000313" key="2">
    <source>
        <dbReference type="EMBL" id="KAJ7732742.1"/>
    </source>
</evidence>
<keyword evidence="3" id="KW-1185">Reference proteome</keyword>
<dbReference type="Proteomes" id="UP001215280">
    <property type="component" value="Unassembled WGS sequence"/>
</dbReference>
<proteinExistence type="predicted"/>
<accession>A0AAD7I102</accession>
<comment type="caution">
    <text evidence="2">The sequence shown here is derived from an EMBL/GenBank/DDBJ whole genome shotgun (WGS) entry which is preliminary data.</text>
</comment>
<gene>
    <name evidence="2" type="ORF">DFH07DRAFT_968314</name>
</gene>
<dbReference type="EMBL" id="JARJLG010000173">
    <property type="protein sequence ID" value="KAJ7732742.1"/>
    <property type="molecule type" value="Genomic_DNA"/>
</dbReference>
<evidence type="ECO:0000313" key="3">
    <source>
        <dbReference type="Proteomes" id="UP001215280"/>
    </source>
</evidence>
<feature type="region of interest" description="Disordered" evidence="1">
    <location>
        <begin position="324"/>
        <end position="344"/>
    </location>
</feature>
<name>A0AAD7I102_9AGAR</name>
<reference evidence="2" key="1">
    <citation type="submission" date="2023-03" db="EMBL/GenBank/DDBJ databases">
        <title>Massive genome expansion in bonnet fungi (Mycena s.s.) driven by repeated elements and novel gene families across ecological guilds.</title>
        <authorList>
            <consortium name="Lawrence Berkeley National Laboratory"/>
            <person name="Harder C.B."/>
            <person name="Miyauchi S."/>
            <person name="Viragh M."/>
            <person name="Kuo A."/>
            <person name="Thoen E."/>
            <person name="Andreopoulos B."/>
            <person name="Lu D."/>
            <person name="Skrede I."/>
            <person name="Drula E."/>
            <person name="Henrissat B."/>
            <person name="Morin E."/>
            <person name="Kohler A."/>
            <person name="Barry K."/>
            <person name="LaButti K."/>
            <person name="Morin E."/>
            <person name="Salamov A."/>
            <person name="Lipzen A."/>
            <person name="Mereny Z."/>
            <person name="Hegedus B."/>
            <person name="Baldrian P."/>
            <person name="Stursova M."/>
            <person name="Weitz H."/>
            <person name="Taylor A."/>
            <person name="Grigoriev I.V."/>
            <person name="Nagy L.G."/>
            <person name="Martin F."/>
            <person name="Kauserud H."/>
        </authorList>
    </citation>
    <scope>NUCLEOTIDE SEQUENCE</scope>
    <source>
        <strain evidence="2">CBHHK188m</strain>
    </source>
</reference>
<evidence type="ECO:0000256" key="1">
    <source>
        <dbReference type="SAM" id="MobiDB-lite"/>
    </source>
</evidence>
<organism evidence="2 3">
    <name type="scientific">Mycena maculata</name>
    <dbReference type="NCBI Taxonomy" id="230809"/>
    <lineage>
        <taxon>Eukaryota</taxon>
        <taxon>Fungi</taxon>
        <taxon>Dikarya</taxon>
        <taxon>Basidiomycota</taxon>
        <taxon>Agaricomycotina</taxon>
        <taxon>Agaricomycetes</taxon>
        <taxon>Agaricomycetidae</taxon>
        <taxon>Agaricales</taxon>
        <taxon>Marasmiineae</taxon>
        <taxon>Mycenaceae</taxon>
        <taxon>Mycena</taxon>
    </lineage>
</organism>
<sequence length="344" mass="38805">MRNLVNKSRTAIATATTLATKFVKDAKRVPRPIANDIAQIPGPHLVTVFTMILKAGLQGFCPDVEGPVQSAYNQLHHHLAVSGFRFLASLFALAALDVNVQISKDTSLLNNMFDHYVYGTLAQRTRMETRHPGSLSQSIQHSVKYKACTQLGESQFKTASRIKLQKSVLYMAFIKEPHSDDEHSVTSCLVHQMPGHNPVVAKFFCNEFDVAAEEYRKCNIKQGQRPPKPFTRPNHLLPTSEIGMILPPDVSIDFFTPEYYNALTMKERARNANTGVVFPLEDFVFDPVHEDWRTMGKQEFMEMYGNHVLAQYDVLSAGEIDVLSDSDADNEEEEEMEVDEDLRP</sequence>
<protein>
    <submittedName>
        <fullName evidence="2">Uncharacterized protein</fullName>
    </submittedName>
</protein>
<dbReference type="AlphaFoldDB" id="A0AAD7I102"/>